<sequence>MNGRCLLHIRILPRVYLAVQFVRGYHPLWLDDGCGTQREAHAGQTAKKPADGAEEEAAAAVEELVATLHLFLSENLRIKADVNDNGSNLFGKKDAAAACEWIGPGVAESPVLLPSTKPGSRLLYVVYVRSHERITDNYQLMVCERRALERTCDEGRVVVDQAERLEEGISVSLLPFYLECIEQQSDPSSVRQRYDCDGRIAWPQVI</sequence>
<evidence type="ECO:0000313" key="1">
    <source>
        <dbReference type="EMBL" id="KAF6004961.1"/>
    </source>
</evidence>
<keyword evidence="2" id="KW-1185">Reference proteome</keyword>
<comment type="caution">
    <text evidence="1">The sequence shown here is derived from an EMBL/GenBank/DDBJ whole genome shotgun (WGS) entry which is preliminary data.</text>
</comment>
<dbReference type="AlphaFoldDB" id="A0A7J7IRG8"/>
<name>A0A7J7IRG8_9RHOD</name>
<reference evidence="1 2" key="1">
    <citation type="journal article" date="2020" name="J. Phycol.">
        <title>Comparative genome analysis reveals Cyanidiococcus gen. nov., a new extremophilic red algal genus sister to Cyanidioschyzon (Cyanidioschyzonaceae, Rhodophyta).</title>
        <authorList>
            <person name="Liu S.-L."/>
            <person name="Chiang Y.-R."/>
            <person name="Yoon H.S."/>
            <person name="Fu H.-Y."/>
        </authorList>
    </citation>
    <scope>NUCLEOTIDE SEQUENCE [LARGE SCALE GENOMIC DNA]</scope>
    <source>
        <strain evidence="1 2">THAL066</strain>
    </source>
</reference>
<dbReference type="Proteomes" id="UP000530660">
    <property type="component" value="Unassembled WGS sequence"/>
</dbReference>
<accession>A0A7J7IRG8</accession>
<organism evidence="1 2">
    <name type="scientific">Cyanidiococcus yangmingshanensis</name>
    <dbReference type="NCBI Taxonomy" id="2690220"/>
    <lineage>
        <taxon>Eukaryota</taxon>
        <taxon>Rhodophyta</taxon>
        <taxon>Bangiophyceae</taxon>
        <taxon>Cyanidiales</taxon>
        <taxon>Cyanidiaceae</taxon>
        <taxon>Cyanidiococcus</taxon>
    </lineage>
</organism>
<dbReference type="EMBL" id="VWRR01000002">
    <property type="protein sequence ID" value="KAF6004961.1"/>
    <property type="molecule type" value="Genomic_DNA"/>
</dbReference>
<protein>
    <submittedName>
        <fullName evidence="1">Uncharacterized protein</fullName>
    </submittedName>
</protein>
<gene>
    <name evidence="1" type="ORF">F1559_004550</name>
</gene>
<proteinExistence type="predicted"/>
<evidence type="ECO:0000313" key="2">
    <source>
        <dbReference type="Proteomes" id="UP000530660"/>
    </source>
</evidence>